<evidence type="ECO:0000256" key="1">
    <source>
        <dbReference type="SAM" id="Phobius"/>
    </source>
</evidence>
<organism evidence="2 3">
    <name type="scientific">Parasphingorhabdus flavimaris</name>
    <dbReference type="NCBI Taxonomy" id="266812"/>
    <lineage>
        <taxon>Bacteria</taxon>
        <taxon>Pseudomonadati</taxon>
        <taxon>Pseudomonadota</taxon>
        <taxon>Alphaproteobacteria</taxon>
        <taxon>Sphingomonadales</taxon>
        <taxon>Sphingomonadaceae</taxon>
        <taxon>Parasphingorhabdus</taxon>
    </lineage>
</organism>
<accession>A0ABX2N3P1</accession>
<protein>
    <submittedName>
        <fullName evidence="2">Uncharacterized protein</fullName>
    </submittedName>
</protein>
<dbReference type="InterPro" id="IPR044020">
    <property type="entry name" value="DUF5676"/>
</dbReference>
<keyword evidence="3" id="KW-1185">Reference proteome</keyword>
<feature type="transmembrane region" description="Helical" evidence="1">
    <location>
        <begin position="53"/>
        <end position="76"/>
    </location>
</feature>
<feature type="transmembrane region" description="Helical" evidence="1">
    <location>
        <begin position="12"/>
        <end position="33"/>
    </location>
</feature>
<dbReference type="EMBL" id="JABWMH010000003">
    <property type="protein sequence ID" value="NVD28322.1"/>
    <property type="molecule type" value="Genomic_DNA"/>
</dbReference>
<dbReference type="Proteomes" id="UP000652427">
    <property type="component" value="Unassembled WGS sequence"/>
</dbReference>
<evidence type="ECO:0000313" key="2">
    <source>
        <dbReference type="EMBL" id="NVD28322.1"/>
    </source>
</evidence>
<evidence type="ECO:0000313" key="3">
    <source>
        <dbReference type="Proteomes" id="UP000652427"/>
    </source>
</evidence>
<reference evidence="2 3" key="1">
    <citation type="submission" date="2020-06" db="EMBL/GenBank/DDBJ databases">
        <authorList>
            <person name="Kim S.-J."/>
            <person name="Park S.-J."/>
        </authorList>
    </citation>
    <scope>NUCLEOTIDE SEQUENCE [LARGE SCALE GENOMIC DNA]</scope>
    <source>
        <strain evidence="2 3">SW-151</strain>
    </source>
</reference>
<keyword evidence="1" id="KW-0472">Membrane</keyword>
<gene>
    <name evidence="2" type="ORF">HUO14_10450</name>
</gene>
<keyword evidence="1" id="KW-0812">Transmembrane</keyword>
<sequence>MKFDAIKLGLATAIIFGVAWILCSLFVILAPGGMMQMSGHMVHSNFEGMGWSLHWTGFFVGLVTWSVFSGLFVWAITATYNRLLA</sequence>
<keyword evidence="1" id="KW-1133">Transmembrane helix</keyword>
<dbReference type="Pfam" id="PF18926">
    <property type="entry name" value="DUF5676"/>
    <property type="match status" value="1"/>
</dbReference>
<dbReference type="RefSeq" id="WP_100093775.1">
    <property type="nucleotide sequence ID" value="NZ_JABWMH010000003.1"/>
</dbReference>
<name>A0ABX2N3P1_9SPHN</name>
<proteinExistence type="predicted"/>
<comment type="caution">
    <text evidence="2">The sequence shown here is derived from an EMBL/GenBank/DDBJ whole genome shotgun (WGS) entry which is preliminary data.</text>
</comment>